<gene>
    <name evidence="2" type="ORF">LCGC14_1662620</name>
</gene>
<name>A0A0F9HUC1_9ZZZZ</name>
<accession>A0A0F9HUC1</accession>
<evidence type="ECO:0000313" key="2">
    <source>
        <dbReference type="EMBL" id="KKM18747.1"/>
    </source>
</evidence>
<sequence>MVCSPADDVQTDDFYVFVEQVGEGQNREIYRKVSIVVEIEDEDIVIAGLVPVEYQALESIFAHNNVLVAYAIDKRADDIELMGEPAFLPMLGAPPLDPQQTNDYLGVVTWPDGQYSIMLKCYMTPVAAGQQDVTITESLIMCRTARELEGELVDMFLSVDHRFLLAGKLKDAFGNELIATFGAPDGQDEEDDVFLEEEESDEVDETDLDGTMADGVQEGF</sequence>
<organism evidence="2">
    <name type="scientific">marine sediment metagenome</name>
    <dbReference type="NCBI Taxonomy" id="412755"/>
    <lineage>
        <taxon>unclassified sequences</taxon>
        <taxon>metagenomes</taxon>
        <taxon>ecological metagenomes</taxon>
    </lineage>
</organism>
<dbReference type="AlphaFoldDB" id="A0A0F9HUC1"/>
<reference evidence="2" key="1">
    <citation type="journal article" date="2015" name="Nature">
        <title>Complex archaea that bridge the gap between prokaryotes and eukaryotes.</title>
        <authorList>
            <person name="Spang A."/>
            <person name="Saw J.H."/>
            <person name="Jorgensen S.L."/>
            <person name="Zaremba-Niedzwiedzka K."/>
            <person name="Martijn J."/>
            <person name="Lind A.E."/>
            <person name="van Eijk R."/>
            <person name="Schleper C."/>
            <person name="Guy L."/>
            <person name="Ettema T.J."/>
        </authorList>
    </citation>
    <scope>NUCLEOTIDE SEQUENCE</scope>
</reference>
<feature type="compositionally biased region" description="Acidic residues" evidence="1">
    <location>
        <begin position="186"/>
        <end position="208"/>
    </location>
</feature>
<comment type="caution">
    <text evidence="2">The sequence shown here is derived from an EMBL/GenBank/DDBJ whole genome shotgun (WGS) entry which is preliminary data.</text>
</comment>
<feature type="region of interest" description="Disordered" evidence="1">
    <location>
        <begin position="182"/>
        <end position="220"/>
    </location>
</feature>
<dbReference type="EMBL" id="LAZR01014155">
    <property type="protein sequence ID" value="KKM18747.1"/>
    <property type="molecule type" value="Genomic_DNA"/>
</dbReference>
<proteinExistence type="predicted"/>
<evidence type="ECO:0000256" key="1">
    <source>
        <dbReference type="SAM" id="MobiDB-lite"/>
    </source>
</evidence>
<protein>
    <submittedName>
        <fullName evidence="2">Uncharacterized protein</fullName>
    </submittedName>
</protein>